<evidence type="ECO:0000313" key="2">
    <source>
        <dbReference type="EMBL" id="ELA38370.1"/>
    </source>
</evidence>
<accession>L2GJ12</accession>
<name>L2GJ12_COLFN</name>
<evidence type="ECO:0000313" key="3">
    <source>
        <dbReference type="EMBL" id="KAF4481976.1"/>
    </source>
</evidence>
<reference evidence="2" key="1">
    <citation type="submission" date="2012-08" db="EMBL/GenBank/DDBJ databases">
        <title>Genome analysis of Colletotrichum orbiculare and Colletotrichum fructicola.</title>
        <authorList>
            <person name="Gan P.H.P."/>
            <person name="Ikeda K."/>
            <person name="Irieda H."/>
            <person name="Narusaka M."/>
            <person name="O'Connell R.J."/>
            <person name="Narusaka Y."/>
            <person name="Takano Y."/>
            <person name="Kubo Y."/>
            <person name="Shirasu K."/>
        </authorList>
    </citation>
    <scope>NUCLEOTIDE SEQUENCE</scope>
    <source>
        <strain evidence="2">Nara gc5</strain>
    </source>
</reference>
<evidence type="ECO:0000313" key="4">
    <source>
        <dbReference type="Proteomes" id="UP000011096"/>
    </source>
</evidence>
<dbReference type="EMBL" id="ANPB02000005">
    <property type="protein sequence ID" value="KAF4481976.1"/>
    <property type="molecule type" value="Genomic_DNA"/>
</dbReference>
<dbReference type="Proteomes" id="UP000011096">
    <property type="component" value="Unassembled WGS sequence"/>
</dbReference>
<dbReference type="AlphaFoldDB" id="L2GJ12"/>
<dbReference type="OrthoDB" id="4851182at2759"/>
<sequence length="350" mass="39655">MVHGIAATCRADQVDDKTENITRNESAAKKAGDRDDNKCVATGCNKIQIRHFAAVFGISRKSAIRWVLHYMKVFIGPQAFRDLEVKLIGSGTIIDTPSNMVTLTHELHKYMDDAIFGLEPVSYISRLKPELNVLSGESNAQGINTGPATGDSRTQGHAELQTGAVNLVASVESPIQESERLMESDLKRKAEAEAEGNRIRAREEEKKAEEMRQHGLEIRCHWLPRTNLRGPLDKAEDFGADPREMMEEWSAENYEFRSESERPLKFGKIITIWADKKADLPDVGIMKFISHALCFHRLSGGVDPRIYRPWTHYDKDDPGHIYDPRREAERRILKILAEDDKADITRRSFS</sequence>
<organism evidence="2">
    <name type="scientific">Colletotrichum fructicola (strain Nara gc5)</name>
    <name type="common">Anthracnose fungus</name>
    <name type="synonym">Colletotrichum gloeosporioides (strain Nara gc5)</name>
    <dbReference type="NCBI Taxonomy" id="1213859"/>
    <lineage>
        <taxon>Eukaryota</taxon>
        <taxon>Fungi</taxon>
        <taxon>Dikarya</taxon>
        <taxon>Ascomycota</taxon>
        <taxon>Pezizomycotina</taxon>
        <taxon>Sordariomycetes</taxon>
        <taxon>Hypocreomycetidae</taxon>
        <taxon>Glomerellales</taxon>
        <taxon>Glomerellaceae</taxon>
        <taxon>Colletotrichum</taxon>
        <taxon>Colletotrichum gloeosporioides species complex</taxon>
    </lineage>
</organism>
<proteinExistence type="predicted"/>
<dbReference type="HOGENOM" id="CLU_052196_0_0_1"/>
<protein>
    <recommendedName>
        <fullName evidence="5">HNH nuclease domain-containing protein</fullName>
    </recommendedName>
</protein>
<gene>
    <name evidence="2" type="ORF">CGGC5_15170</name>
    <name evidence="3" type="ORF">CGGC5_v009637</name>
</gene>
<reference evidence="3 4" key="3">
    <citation type="submission" date="2020-04" db="EMBL/GenBank/DDBJ databases">
        <title>Genome sequencing and assembly of multiple isolates from the Colletotrichum gloeosporioides species complex.</title>
        <authorList>
            <person name="Gan P."/>
            <person name="Shirasu K."/>
        </authorList>
    </citation>
    <scope>NUCLEOTIDE SEQUENCE [LARGE SCALE GENOMIC DNA]</scope>
    <source>
        <strain evidence="3 4">Nara gc5</strain>
    </source>
</reference>
<feature type="region of interest" description="Disordered" evidence="1">
    <location>
        <begin position="179"/>
        <end position="206"/>
    </location>
</feature>
<evidence type="ECO:0008006" key="5">
    <source>
        <dbReference type="Google" id="ProtNLM"/>
    </source>
</evidence>
<dbReference type="EMBL" id="KB020237">
    <property type="protein sequence ID" value="ELA38370.1"/>
    <property type="molecule type" value="Genomic_DNA"/>
</dbReference>
<dbReference type="STRING" id="1213859.L2GJ12"/>
<reference evidence="3 4" key="2">
    <citation type="submission" date="2012-08" db="EMBL/GenBank/DDBJ databases">
        <authorList>
            <person name="Gan P.H.P."/>
            <person name="Ikeda K."/>
            <person name="Irieda H."/>
            <person name="Narusaka M."/>
            <person name="O'Connell R.J."/>
            <person name="Narusaka Y."/>
            <person name="Takano Y."/>
            <person name="Kubo Y."/>
            <person name="Shirasu K."/>
        </authorList>
    </citation>
    <scope>NUCLEOTIDE SEQUENCE [LARGE SCALE GENOMIC DNA]</scope>
    <source>
        <strain evidence="3 4">Nara gc5</strain>
    </source>
</reference>
<evidence type="ECO:0000256" key="1">
    <source>
        <dbReference type="SAM" id="MobiDB-lite"/>
    </source>
</evidence>
<dbReference type="InParanoid" id="L2GJ12"/>
<keyword evidence="4" id="KW-1185">Reference proteome</keyword>